<sequence length="215" mass="24737">MTTFVLLYSDIRTIVELPNSFQERSGVPFKPLYKRIKWKMIKKASSEEEEVIVIDDDEIPSKEFVCETAETSDLPCYSPLETNEPIEDFRHLCTFIVRKPDSAKFYFTVNRYTSKHVSQKQKLIVVGFGRSVTAYTLWVIFHKFGTVLYITHKGSYAVIVFSSGEEAMTARMHCHGLNVNDSVLSVFSYGIVKRENDRVVRFFSPTEIINASAFM</sequence>
<accession>A0ABR3KZU1</accession>
<dbReference type="InterPro" id="IPR012677">
    <property type="entry name" value="Nucleotide-bd_a/b_plait_sf"/>
</dbReference>
<evidence type="ECO:0000313" key="2">
    <source>
        <dbReference type="Proteomes" id="UP001558632"/>
    </source>
</evidence>
<dbReference type="Gene3D" id="3.30.70.330">
    <property type="match status" value="1"/>
</dbReference>
<keyword evidence="2" id="KW-1185">Reference proteome</keyword>
<name>A0ABR3KZU1_TRISP</name>
<dbReference type="Proteomes" id="UP001558632">
    <property type="component" value="Unassembled WGS sequence"/>
</dbReference>
<comment type="caution">
    <text evidence="1">The sequence shown here is derived from an EMBL/GenBank/DDBJ whole genome shotgun (WGS) entry which is preliminary data.</text>
</comment>
<organism evidence="1 2">
    <name type="scientific">Trichinella spiralis</name>
    <name type="common">Trichina worm</name>
    <dbReference type="NCBI Taxonomy" id="6334"/>
    <lineage>
        <taxon>Eukaryota</taxon>
        <taxon>Metazoa</taxon>
        <taxon>Ecdysozoa</taxon>
        <taxon>Nematoda</taxon>
        <taxon>Enoplea</taxon>
        <taxon>Dorylaimia</taxon>
        <taxon>Trichinellida</taxon>
        <taxon>Trichinellidae</taxon>
        <taxon>Trichinella</taxon>
    </lineage>
</organism>
<dbReference type="EMBL" id="JBEUSY010000095">
    <property type="protein sequence ID" value="KAL1245401.1"/>
    <property type="molecule type" value="Genomic_DNA"/>
</dbReference>
<evidence type="ECO:0000313" key="1">
    <source>
        <dbReference type="EMBL" id="KAL1245401.1"/>
    </source>
</evidence>
<protein>
    <submittedName>
        <fullName evidence="1">Pre-mRNA-splicing factor</fullName>
    </submittedName>
</protein>
<gene>
    <name evidence="1" type="ORF">TSPI_09941</name>
</gene>
<dbReference type="InterPro" id="IPR035979">
    <property type="entry name" value="RBD_domain_sf"/>
</dbReference>
<dbReference type="CDD" id="cd00590">
    <property type="entry name" value="RRM_SF"/>
    <property type="match status" value="1"/>
</dbReference>
<reference evidence="1 2" key="1">
    <citation type="submission" date="2024-07" db="EMBL/GenBank/DDBJ databases">
        <title>Enhanced genomic and transcriptomic resources for Trichinella pseudospiralis and T. spiralis underpin the discovery of pronounced molecular differences between stages and species.</title>
        <authorList>
            <person name="Pasi K.K."/>
            <person name="La Rosa G."/>
            <person name="Gomez-Morales M.A."/>
            <person name="Tosini F."/>
            <person name="Sumanam S."/>
            <person name="Young N.D."/>
            <person name="Chang B.C."/>
            <person name="Robin G.B."/>
        </authorList>
    </citation>
    <scope>NUCLEOTIDE SEQUENCE [LARGE SCALE GENOMIC DNA]</scope>
    <source>
        <strain evidence="1">ISS534</strain>
    </source>
</reference>
<proteinExistence type="predicted"/>
<dbReference type="SUPFAM" id="SSF54928">
    <property type="entry name" value="RNA-binding domain, RBD"/>
    <property type="match status" value="1"/>
</dbReference>